<comment type="similarity">
    <text evidence="2">Belongs to the outer membrane factor (OMF) (TC 1.B.17) family.</text>
</comment>
<feature type="chain" id="PRO_5020784773" evidence="9">
    <location>
        <begin position="19"/>
        <end position="450"/>
    </location>
</feature>
<evidence type="ECO:0000256" key="3">
    <source>
        <dbReference type="ARBA" id="ARBA00022448"/>
    </source>
</evidence>
<dbReference type="InterPro" id="IPR051906">
    <property type="entry name" value="TolC-like"/>
</dbReference>
<dbReference type="SUPFAM" id="SSF56954">
    <property type="entry name" value="Outer membrane efflux proteins (OEP)"/>
    <property type="match status" value="1"/>
</dbReference>
<evidence type="ECO:0000313" key="10">
    <source>
        <dbReference type="EMBL" id="THD69116.1"/>
    </source>
</evidence>
<evidence type="ECO:0000313" key="11">
    <source>
        <dbReference type="Proteomes" id="UP000305939"/>
    </source>
</evidence>
<name>A0A4S3M229_9FLAO</name>
<keyword evidence="9" id="KW-0732">Signal</keyword>
<sequence>MNKYLVLGLLFSIFTVTAQEKQYSFSLDEAIDFALDSSYTAMNSRREVAKALKRKWETTASGLPQIDANVDYQNQLKQPVSPIPAEFFGGEPGEFVPVVFGVQQQMNATATLRQLIFDGSYLVGLEAASTFLDYNENADEKTRLEVRKAVINAYGGVLVTRERAAILQKDKANLEENLRETTATFENGLAEEESVEQLQITLSQIDTELSNSQRLQEIAEQMLNITLGIPVDARVELKDDLSALAVKNMGNDILDQELSLEENIDFKIARNLTEQRELELKLEKSRALPTLNAFVNYGTTAFDQDFVFLDGQTPWFQSSILGVSLNIPIFSSLLRSARTQQAKIALDQSQTSFREITQQIELEYNQAKSNFRYAVEKYLTSVKNLDLAERIEAKNQVKFREGIGSSFELRQAQTQLYRAQEEYIVSMLDVINAKAALETVLNTPQLRIDN</sequence>
<comment type="caution">
    <text evidence="10">The sequence shown here is derived from an EMBL/GenBank/DDBJ whole genome shotgun (WGS) entry which is preliminary data.</text>
</comment>
<dbReference type="EMBL" id="SSMC01000001">
    <property type="protein sequence ID" value="THD69116.1"/>
    <property type="molecule type" value="Genomic_DNA"/>
</dbReference>
<keyword evidence="11" id="KW-1185">Reference proteome</keyword>
<dbReference type="AlphaFoldDB" id="A0A4S3M229"/>
<keyword evidence="7" id="KW-0998">Cell outer membrane</keyword>
<feature type="coiled-coil region" evidence="8">
    <location>
        <begin position="157"/>
        <end position="191"/>
    </location>
</feature>
<evidence type="ECO:0000256" key="4">
    <source>
        <dbReference type="ARBA" id="ARBA00022452"/>
    </source>
</evidence>
<dbReference type="GO" id="GO:1990281">
    <property type="term" value="C:efflux pump complex"/>
    <property type="evidence" value="ECO:0007669"/>
    <property type="project" value="TreeGrafter"/>
</dbReference>
<accession>A0A4S3M229</accession>
<keyword evidence="5" id="KW-0812">Transmembrane</keyword>
<comment type="subcellular location">
    <subcellularLocation>
        <location evidence="1">Cell outer membrane</location>
    </subcellularLocation>
</comment>
<dbReference type="GO" id="GO:0015562">
    <property type="term" value="F:efflux transmembrane transporter activity"/>
    <property type="evidence" value="ECO:0007669"/>
    <property type="project" value="InterPro"/>
</dbReference>
<dbReference type="OrthoDB" id="367883at2"/>
<keyword evidence="6" id="KW-0472">Membrane</keyword>
<evidence type="ECO:0000256" key="6">
    <source>
        <dbReference type="ARBA" id="ARBA00023136"/>
    </source>
</evidence>
<evidence type="ECO:0000256" key="2">
    <source>
        <dbReference type="ARBA" id="ARBA00007613"/>
    </source>
</evidence>
<keyword evidence="8" id="KW-0175">Coiled coil</keyword>
<dbReference type="InterPro" id="IPR003423">
    <property type="entry name" value="OMP_efflux"/>
</dbReference>
<organism evidence="10 11">
    <name type="scientific">Robertkochia marina</name>
    <dbReference type="NCBI Taxonomy" id="1227945"/>
    <lineage>
        <taxon>Bacteria</taxon>
        <taxon>Pseudomonadati</taxon>
        <taxon>Bacteroidota</taxon>
        <taxon>Flavobacteriia</taxon>
        <taxon>Flavobacteriales</taxon>
        <taxon>Flavobacteriaceae</taxon>
        <taxon>Robertkochia</taxon>
    </lineage>
</organism>
<reference evidence="10 11" key="1">
    <citation type="submission" date="2019-04" db="EMBL/GenBank/DDBJ databases">
        <title>Draft genome sequence of Robertkochia marina CC-AMO-30D.</title>
        <authorList>
            <person name="Hameed A."/>
            <person name="Lin S.-Y."/>
            <person name="Shahina M."/>
            <person name="Lai W.-A."/>
            <person name="Young C.-C."/>
        </authorList>
    </citation>
    <scope>NUCLEOTIDE SEQUENCE [LARGE SCALE GENOMIC DNA]</scope>
    <source>
        <strain evidence="10 11">CC-AMO-30D</strain>
    </source>
</reference>
<dbReference type="RefSeq" id="WP_136334606.1">
    <property type="nucleotide sequence ID" value="NZ_QXMP01000001.1"/>
</dbReference>
<evidence type="ECO:0000256" key="7">
    <source>
        <dbReference type="ARBA" id="ARBA00023237"/>
    </source>
</evidence>
<dbReference type="Gene3D" id="1.20.1600.10">
    <property type="entry name" value="Outer membrane efflux proteins (OEP)"/>
    <property type="match status" value="1"/>
</dbReference>
<dbReference type="GO" id="GO:0009279">
    <property type="term" value="C:cell outer membrane"/>
    <property type="evidence" value="ECO:0007669"/>
    <property type="project" value="UniProtKB-SubCell"/>
</dbReference>
<feature type="signal peptide" evidence="9">
    <location>
        <begin position="1"/>
        <end position="18"/>
    </location>
</feature>
<evidence type="ECO:0000256" key="5">
    <source>
        <dbReference type="ARBA" id="ARBA00022692"/>
    </source>
</evidence>
<dbReference type="PANTHER" id="PTHR30026">
    <property type="entry name" value="OUTER MEMBRANE PROTEIN TOLC"/>
    <property type="match status" value="1"/>
</dbReference>
<gene>
    <name evidence="10" type="ORF">E7Z59_01945</name>
</gene>
<proteinExistence type="inferred from homology"/>
<dbReference type="Pfam" id="PF02321">
    <property type="entry name" value="OEP"/>
    <property type="match status" value="1"/>
</dbReference>
<dbReference type="Proteomes" id="UP000305939">
    <property type="component" value="Unassembled WGS sequence"/>
</dbReference>
<evidence type="ECO:0000256" key="1">
    <source>
        <dbReference type="ARBA" id="ARBA00004442"/>
    </source>
</evidence>
<evidence type="ECO:0000256" key="9">
    <source>
        <dbReference type="SAM" id="SignalP"/>
    </source>
</evidence>
<keyword evidence="3" id="KW-0813">Transport</keyword>
<evidence type="ECO:0000256" key="8">
    <source>
        <dbReference type="SAM" id="Coils"/>
    </source>
</evidence>
<keyword evidence="4" id="KW-1134">Transmembrane beta strand</keyword>
<protein>
    <submittedName>
        <fullName evidence="10">TolC family protein</fullName>
    </submittedName>
</protein>
<dbReference type="GO" id="GO:0015288">
    <property type="term" value="F:porin activity"/>
    <property type="evidence" value="ECO:0007669"/>
    <property type="project" value="TreeGrafter"/>
</dbReference>
<dbReference type="PANTHER" id="PTHR30026:SF20">
    <property type="entry name" value="OUTER MEMBRANE PROTEIN TOLC"/>
    <property type="match status" value="1"/>
</dbReference>